<reference evidence="2" key="1">
    <citation type="journal article" date="2015" name="PeerJ">
        <title>First genomic representation of candidate bacterial phylum KSB3 points to enhanced environmental sensing as a trigger of wastewater bulking.</title>
        <authorList>
            <person name="Sekiguchi Y."/>
            <person name="Ohashi A."/>
            <person name="Parks D.H."/>
            <person name="Yamauchi T."/>
            <person name="Tyson G.W."/>
            <person name="Hugenholtz P."/>
        </authorList>
    </citation>
    <scope>NUCLEOTIDE SEQUENCE [LARGE SCALE GENOMIC DNA]</scope>
</reference>
<protein>
    <recommendedName>
        <fullName evidence="4">Bacterial Ig-like domain-containing protein</fullName>
    </recommendedName>
</protein>
<dbReference type="EMBL" id="DF820468">
    <property type="protein sequence ID" value="GAK58704.1"/>
    <property type="molecule type" value="Genomic_DNA"/>
</dbReference>
<keyword evidence="3" id="KW-1185">Reference proteome</keyword>
<keyword evidence="1" id="KW-0732">Signal</keyword>
<evidence type="ECO:0000313" key="3">
    <source>
        <dbReference type="Proteomes" id="UP000030661"/>
    </source>
</evidence>
<dbReference type="Proteomes" id="UP000030661">
    <property type="component" value="Unassembled WGS sequence"/>
</dbReference>
<evidence type="ECO:0008006" key="4">
    <source>
        <dbReference type="Google" id="ProtNLM"/>
    </source>
</evidence>
<dbReference type="HOGENOM" id="CLU_1881654_0_0_0"/>
<name>A0A081C299_VECG1</name>
<feature type="signal peptide" evidence="1">
    <location>
        <begin position="1"/>
        <end position="19"/>
    </location>
</feature>
<dbReference type="PROSITE" id="PS51257">
    <property type="entry name" value="PROKAR_LIPOPROTEIN"/>
    <property type="match status" value="1"/>
</dbReference>
<proteinExistence type="predicted"/>
<sequence length="135" mass="13864">MMKKNIFFIGLIVILAAITGCDSGGGGPTGPVNAPVIQNSRVRPNPAFPGATLVFEIDFVDVPGDLNGGTAVITDNQGNNYQGLVSNANGTGGTLVTSITLSPLLRSGTSLQFTIFVVDLAGNSSNFDYAEITVS</sequence>
<accession>A0A081C299</accession>
<organism evidence="2">
    <name type="scientific">Vecturithrix granuli</name>
    <dbReference type="NCBI Taxonomy" id="1499967"/>
    <lineage>
        <taxon>Bacteria</taxon>
        <taxon>Candidatus Moduliflexota</taxon>
        <taxon>Candidatus Vecturitrichia</taxon>
        <taxon>Candidatus Vecturitrichales</taxon>
        <taxon>Candidatus Vecturitrichaceae</taxon>
        <taxon>Candidatus Vecturithrix</taxon>
    </lineage>
</organism>
<evidence type="ECO:0000313" key="2">
    <source>
        <dbReference type="EMBL" id="GAK58704.1"/>
    </source>
</evidence>
<evidence type="ECO:0000256" key="1">
    <source>
        <dbReference type="SAM" id="SignalP"/>
    </source>
</evidence>
<dbReference type="AlphaFoldDB" id="A0A081C299"/>
<gene>
    <name evidence="2" type="ORF">U27_05679</name>
</gene>
<feature type="chain" id="PRO_5001755488" description="Bacterial Ig-like domain-containing protein" evidence="1">
    <location>
        <begin position="20"/>
        <end position="135"/>
    </location>
</feature>